<gene>
    <name evidence="1" type="ORF">Pyn_22562</name>
</gene>
<accession>A0A314ZRR3</accession>
<dbReference type="Proteomes" id="UP000250321">
    <property type="component" value="Unassembled WGS sequence"/>
</dbReference>
<sequence length="89" mass="10071">MDMVNSDSQSPQERFQYPDAIDRLRKRMLRCAKLVFKLPSLQASQETSAGDSKLKEFIPSFATFSSNGSYLLIGPSSKFQEQNPLPLQQ</sequence>
<comment type="caution">
    <text evidence="1">The sequence shown here is derived from an EMBL/GenBank/DDBJ whole genome shotgun (WGS) entry which is preliminary data.</text>
</comment>
<reference evidence="1 2" key="1">
    <citation type="submission" date="2018-02" db="EMBL/GenBank/DDBJ databases">
        <title>Draft genome of wild Prunus yedoensis var. nudiflora.</title>
        <authorList>
            <person name="Baek S."/>
            <person name="Kim J.-H."/>
            <person name="Choi K."/>
            <person name="Kim G.-B."/>
            <person name="Cho A."/>
            <person name="Jang H."/>
            <person name="Shin C.-H."/>
            <person name="Yu H.-J."/>
            <person name="Mun J.-H."/>
        </authorList>
    </citation>
    <scope>NUCLEOTIDE SEQUENCE [LARGE SCALE GENOMIC DNA]</scope>
    <source>
        <strain evidence="2">cv. Jeju island</strain>
        <tissue evidence="1">Leaf</tissue>
    </source>
</reference>
<keyword evidence="2" id="KW-1185">Reference proteome</keyword>
<protein>
    <submittedName>
        <fullName evidence="1">Uncharacterized protein</fullName>
    </submittedName>
</protein>
<evidence type="ECO:0000313" key="1">
    <source>
        <dbReference type="EMBL" id="PQQ19631.1"/>
    </source>
</evidence>
<organism evidence="1 2">
    <name type="scientific">Prunus yedoensis var. nudiflora</name>
    <dbReference type="NCBI Taxonomy" id="2094558"/>
    <lineage>
        <taxon>Eukaryota</taxon>
        <taxon>Viridiplantae</taxon>
        <taxon>Streptophyta</taxon>
        <taxon>Embryophyta</taxon>
        <taxon>Tracheophyta</taxon>
        <taxon>Spermatophyta</taxon>
        <taxon>Magnoliopsida</taxon>
        <taxon>eudicotyledons</taxon>
        <taxon>Gunneridae</taxon>
        <taxon>Pentapetalae</taxon>
        <taxon>rosids</taxon>
        <taxon>fabids</taxon>
        <taxon>Rosales</taxon>
        <taxon>Rosaceae</taxon>
        <taxon>Amygdaloideae</taxon>
        <taxon>Amygdaleae</taxon>
        <taxon>Prunus</taxon>
    </lineage>
</organism>
<proteinExistence type="predicted"/>
<dbReference type="EMBL" id="PJQY01000060">
    <property type="protein sequence ID" value="PQQ19631.1"/>
    <property type="molecule type" value="Genomic_DNA"/>
</dbReference>
<name>A0A314ZRR3_PRUYE</name>
<evidence type="ECO:0000313" key="2">
    <source>
        <dbReference type="Proteomes" id="UP000250321"/>
    </source>
</evidence>
<dbReference type="AlphaFoldDB" id="A0A314ZRR3"/>